<keyword evidence="3 11" id="KW-0028">Amino-acid biosynthesis</keyword>
<evidence type="ECO:0000256" key="1">
    <source>
        <dbReference type="ARBA" id="ARBA00004777"/>
    </source>
</evidence>
<organism evidence="14 15">
    <name type="scientific">Fusibacter paucivorans</name>
    <dbReference type="NCBI Taxonomy" id="76009"/>
    <lineage>
        <taxon>Bacteria</taxon>
        <taxon>Bacillati</taxon>
        <taxon>Bacillota</taxon>
        <taxon>Clostridia</taxon>
        <taxon>Eubacteriales</taxon>
        <taxon>Eubacteriales Family XII. Incertae Sedis</taxon>
        <taxon>Fusibacter</taxon>
    </lineage>
</organism>
<dbReference type="InterPro" id="IPR046346">
    <property type="entry name" value="Aminoacid_DH-like_N_sf"/>
</dbReference>
<keyword evidence="6 11" id="KW-0521">NADP</keyword>
<dbReference type="PANTHER" id="PTHR48099:SF5">
    <property type="entry name" value="C-1-TETRAHYDROFOLATE SYNTHASE, CYTOPLASMIC"/>
    <property type="match status" value="1"/>
</dbReference>
<dbReference type="EC" id="3.5.4.9" evidence="11"/>
<protein>
    <recommendedName>
        <fullName evidence="11">Bifunctional protein FolD</fullName>
    </recommendedName>
    <domain>
        <recommendedName>
            <fullName evidence="11">Methylenetetrahydrofolate dehydrogenase</fullName>
            <ecNumber evidence="11">1.5.1.5</ecNumber>
        </recommendedName>
    </domain>
    <domain>
        <recommendedName>
            <fullName evidence="11">Methenyltetrahydrofolate cyclohydrolase</fullName>
            <ecNumber evidence="11">3.5.4.9</ecNumber>
        </recommendedName>
    </domain>
</protein>
<proteinExistence type="inferred from homology"/>
<evidence type="ECO:0000259" key="13">
    <source>
        <dbReference type="Pfam" id="PF02882"/>
    </source>
</evidence>
<evidence type="ECO:0000256" key="7">
    <source>
        <dbReference type="ARBA" id="ARBA00023002"/>
    </source>
</evidence>
<evidence type="ECO:0000256" key="2">
    <source>
        <dbReference type="ARBA" id="ARBA00022563"/>
    </source>
</evidence>
<comment type="pathway">
    <text evidence="1 11">One-carbon metabolism; tetrahydrofolate interconversion.</text>
</comment>
<comment type="similarity">
    <text evidence="11">Belongs to the tetrahydrofolate dehydrogenase/cyclohydrolase family.</text>
</comment>
<dbReference type="InterPro" id="IPR020630">
    <property type="entry name" value="THF_DH/CycHdrlase_cat_dom"/>
</dbReference>
<evidence type="ECO:0000256" key="6">
    <source>
        <dbReference type="ARBA" id="ARBA00022857"/>
    </source>
</evidence>
<comment type="caution">
    <text evidence="14">The sequence shown here is derived from an EMBL/GenBank/DDBJ whole genome shotgun (WGS) entry which is preliminary data.</text>
</comment>
<comment type="function">
    <text evidence="11">Catalyzes the oxidation of 5,10-methylenetetrahydrofolate to 5,10-methenyltetrahydrofolate and then the hydrolysis of 5,10-methenyltetrahydrofolate to 10-formyltetrahydrofolate.</text>
</comment>
<evidence type="ECO:0000256" key="10">
    <source>
        <dbReference type="ARBA" id="ARBA00023268"/>
    </source>
</evidence>
<evidence type="ECO:0000256" key="3">
    <source>
        <dbReference type="ARBA" id="ARBA00022605"/>
    </source>
</evidence>
<feature type="binding site" evidence="11">
    <location>
        <position position="231"/>
    </location>
    <ligand>
        <name>NADP(+)</name>
        <dbReference type="ChEBI" id="CHEBI:58349"/>
    </ligand>
</feature>
<feature type="binding site" evidence="11">
    <location>
        <begin position="165"/>
        <end position="167"/>
    </location>
    <ligand>
        <name>NADP(+)</name>
        <dbReference type="ChEBI" id="CHEBI:58349"/>
    </ligand>
</feature>
<comment type="subunit">
    <text evidence="11">Homodimer.</text>
</comment>
<keyword evidence="5 11" id="KW-0378">Hydrolase</keyword>
<keyword evidence="4 11" id="KW-0658">Purine biosynthesis</keyword>
<evidence type="ECO:0000256" key="4">
    <source>
        <dbReference type="ARBA" id="ARBA00022755"/>
    </source>
</evidence>
<dbReference type="Pfam" id="PF02882">
    <property type="entry name" value="THF_DHG_CYH_C"/>
    <property type="match status" value="1"/>
</dbReference>
<comment type="catalytic activity">
    <reaction evidence="11">
        <text>(6R)-5,10-methenyltetrahydrofolate + H2O = (6R)-10-formyltetrahydrofolate + H(+)</text>
        <dbReference type="Rhea" id="RHEA:23700"/>
        <dbReference type="ChEBI" id="CHEBI:15377"/>
        <dbReference type="ChEBI" id="CHEBI:15378"/>
        <dbReference type="ChEBI" id="CHEBI:57455"/>
        <dbReference type="ChEBI" id="CHEBI:195366"/>
        <dbReference type="EC" id="3.5.4.9"/>
    </reaction>
</comment>
<dbReference type="InterPro" id="IPR000672">
    <property type="entry name" value="THF_DH/CycHdrlase"/>
</dbReference>
<dbReference type="CDD" id="cd01080">
    <property type="entry name" value="NAD_bind_m-THF_DH_Cyclohyd"/>
    <property type="match status" value="1"/>
</dbReference>
<accession>A0ABS5PP92</accession>
<dbReference type="EC" id="1.5.1.5" evidence="11"/>
<gene>
    <name evidence="11" type="primary">folD</name>
    <name evidence="14" type="ORF">KHM83_09905</name>
</gene>
<evidence type="ECO:0000256" key="5">
    <source>
        <dbReference type="ARBA" id="ARBA00022801"/>
    </source>
</evidence>
<keyword evidence="7 11" id="KW-0560">Oxidoreductase</keyword>
<feature type="domain" description="Tetrahydrofolate dehydrogenase/cyclohydrolase NAD(P)-binding" evidence="13">
    <location>
        <begin position="139"/>
        <end position="280"/>
    </location>
</feature>
<dbReference type="RefSeq" id="WP_213236854.1">
    <property type="nucleotide sequence ID" value="NZ_JAHBCL010000015.1"/>
</dbReference>
<evidence type="ECO:0000256" key="9">
    <source>
        <dbReference type="ARBA" id="ARBA00023167"/>
    </source>
</evidence>
<dbReference type="HAMAP" id="MF_01576">
    <property type="entry name" value="THF_DHG_CYH"/>
    <property type="match status" value="1"/>
</dbReference>
<evidence type="ECO:0000313" key="14">
    <source>
        <dbReference type="EMBL" id="MBS7526993.1"/>
    </source>
</evidence>
<comment type="caution">
    <text evidence="11">Lacks conserved residue(s) required for the propagation of feature annotation.</text>
</comment>
<dbReference type="PANTHER" id="PTHR48099">
    <property type="entry name" value="C-1-TETRAHYDROFOLATE SYNTHASE, CYTOPLASMIC-RELATED"/>
    <property type="match status" value="1"/>
</dbReference>
<comment type="catalytic activity">
    <reaction evidence="11">
        <text>(6R)-5,10-methylene-5,6,7,8-tetrahydrofolate + NADP(+) = (6R)-5,10-methenyltetrahydrofolate + NADPH</text>
        <dbReference type="Rhea" id="RHEA:22812"/>
        <dbReference type="ChEBI" id="CHEBI:15636"/>
        <dbReference type="ChEBI" id="CHEBI:57455"/>
        <dbReference type="ChEBI" id="CHEBI:57783"/>
        <dbReference type="ChEBI" id="CHEBI:58349"/>
        <dbReference type="EC" id="1.5.1.5"/>
    </reaction>
</comment>
<feature type="domain" description="Tetrahydrofolate dehydrogenase/cyclohydrolase catalytic" evidence="12">
    <location>
        <begin position="5"/>
        <end position="119"/>
    </location>
</feature>
<evidence type="ECO:0000259" key="12">
    <source>
        <dbReference type="Pfam" id="PF00763"/>
    </source>
</evidence>
<dbReference type="EMBL" id="JAHBCL010000015">
    <property type="protein sequence ID" value="MBS7526993.1"/>
    <property type="molecule type" value="Genomic_DNA"/>
</dbReference>
<keyword evidence="8 11" id="KW-0368">Histidine biosynthesis</keyword>
<keyword evidence="9 11" id="KW-0486">Methionine biosynthesis</keyword>
<dbReference type="Gene3D" id="3.40.50.10860">
    <property type="entry name" value="Leucine Dehydrogenase, chain A, domain 1"/>
    <property type="match status" value="1"/>
</dbReference>
<dbReference type="Gene3D" id="3.40.50.720">
    <property type="entry name" value="NAD(P)-binding Rossmann-like Domain"/>
    <property type="match status" value="1"/>
</dbReference>
<evidence type="ECO:0000256" key="11">
    <source>
        <dbReference type="HAMAP-Rule" id="MF_01576"/>
    </source>
</evidence>
<sequence>MAKLLKGAAVTAALNEQLKTRVQNLENKRITPCLAILRIGERGDDIAYEKGAVKRCDSLGILVKKFLLEADAGQDKLMETIELINRDPAIHGCLMFRPLPKHYDEEMARNALAPSKDIDGITNASLAGVFGGTDSGFPPCTAAAAMEILSHYDIALKGKNAVVIGRSLVIGKPVAMMLIKENATVTICHTKTVDMPAVCQRADVIIAAAGRAKMIDKAYLNENQVVIDVGINVGEGGKLCGDVDFEIAEPIVSAITPVPGGVGTVTTSVLAKHLVEAAERTVR</sequence>
<reference evidence="14 15" key="1">
    <citation type="submission" date="2021-05" db="EMBL/GenBank/DDBJ databases">
        <title>Fusibacter ferrireducens sp. nov., an anaerobic, sulfur- and Fe-reducing bacterium isolated from the mangrove sediment.</title>
        <authorList>
            <person name="Qiu D."/>
        </authorList>
    </citation>
    <scope>NUCLEOTIDE SEQUENCE [LARGE SCALE GENOMIC DNA]</scope>
    <source>
        <strain evidence="14 15">DSM 12116</strain>
    </source>
</reference>
<dbReference type="Pfam" id="PF00763">
    <property type="entry name" value="THF_DHG_CYH"/>
    <property type="match status" value="1"/>
</dbReference>
<evidence type="ECO:0000256" key="8">
    <source>
        <dbReference type="ARBA" id="ARBA00023102"/>
    </source>
</evidence>
<keyword evidence="2 11" id="KW-0554">One-carbon metabolism</keyword>
<dbReference type="Proteomes" id="UP000746471">
    <property type="component" value="Unassembled WGS sequence"/>
</dbReference>
<dbReference type="InterPro" id="IPR020631">
    <property type="entry name" value="THF_DH/CycHdrlase_NAD-bd_dom"/>
</dbReference>
<keyword evidence="10 11" id="KW-0511">Multifunctional enzyme</keyword>
<keyword evidence="15" id="KW-1185">Reference proteome</keyword>
<name>A0ABS5PP92_9FIRM</name>
<dbReference type="SUPFAM" id="SSF53223">
    <property type="entry name" value="Aminoacid dehydrogenase-like, N-terminal domain"/>
    <property type="match status" value="1"/>
</dbReference>
<dbReference type="SUPFAM" id="SSF51735">
    <property type="entry name" value="NAD(P)-binding Rossmann-fold domains"/>
    <property type="match status" value="1"/>
</dbReference>
<dbReference type="InterPro" id="IPR036291">
    <property type="entry name" value="NAD(P)-bd_dom_sf"/>
</dbReference>
<dbReference type="PRINTS" id="PR00085">
    <property type="entry name" value="THFDHDRGNASE"/>
</dbReference>
<evidence type="ECO:0000313" key="15">
    <source>
        <dbReference type="Proteomes" id="UP000746471"/>
    </source>
</evidence>